<dbReference type="EMBL" id="JBBUTI010000004">
    <property type="protein sequence ID" value="MEK8045973.1"/>
    <property type="molecule type" value="Genomic_DNA"/>
</dbReference>
<dbReference type="SMART" id="SM00421">
    <property type="entry name" value="HTH_LUXR"/>
    <property type="match status" value="1"/>
</dbReference>
<dbReference type="RefSeq" id="WP_341398253.1">
    <property type="nucleotide sequence ID" value="NZ_JBBUTI010000004.1"/>
</dbReference>
<reference evidence="5 6" key="1">
    <citation type="submission" date="2024-04" db="EMBL/GenBank/DDBJ databases">
        <title>Novel species of the genus Ideonella isolated from streams.</title>
        <authorList>
            <person name="Lu H."/>
        </authorList>
    </citation>
    <scope>NUCLEOTIDE SEQUENCE [LARGE SCALE GENOMIC DNA]</scope>
    <source>
        <strain evidence="5 6">LYT19W</strain>
    </source>
</reference>
<name>A0ABU9C282_9BURK</name>
<comment type="caution">
    <text evidence="5">The sequence shown here is derived from an EMBL/GenBank/DDBJ whole genome shotgun (WGS) entry which is preliminary data.</text>
</comment>
<dbReference type="Proteomes" id="UP001379945">
    <property type="component" value="Unassembled WGS sequence"/>
</dbReference>
<evidence type="ECO:0000256" key="1">
    <source>
        <dbReference type="ARBA" id="ARBA00023015"/>
    </source>
</evidence>
<keyword evidence="1" id="KW-0805">Transcription regulation</keyword>
<accession>A0ABU9C282</accession>
<dbReference type="CDD" id="cd06170">
    <property type="entry name" value="LuxR_C_like"/>
    <property type="match status" value="1"/>
</dbReference>
<feature type="domain" description="HTH luxR-type" evidence="4">
    <location>
        <begin position="216"/>
        <end position="281"/>
    </location>
</feature>
<evidence type="ECO:0000313" key="6">
    <source>
        <dbReference type="Proteomes" id="UP001379945"/>
    </source>
</evidence>
<dbReference type="Pfam" id="PF00196">
    <property type="entry name" value="GerE"/>
    <property type="match status" value="1"/>
</dbReference>
<sequence length="281" mass="31048">MSRILELPIRPAHASTPSLVGLVDALGDAAFAEVALARLNESLRAASWSVYQVWQPGARQQADARQPVLHLSASLGVPDTTRDCFEAYRQGLYRNDTSFDVVSQQRAGQMALMRMGADEVNNAAHREAIYRRHGVRERLSAVHQEADGSLFAVNLYAHVHQPGFEAGELERFADMAAVVVACVRRHVALSARLLALQLDTAALLPTVLPLTPRERLQRACAELTPRELDVCERLLRGWSFDGVAADLGLSVPTVKTYRTRAFDRLGIHFRNELFARFAVAA</sequence>
<dbReference type="Gene3D" id="1.10.10.10">
    <property type="entry name" value="Winged helix-like DNA-binding domain superfamily/Winged helix DNA-binding domain"/>
    <property type="match status" value="1"/>
</dbReference>
<evidence type="ECO:0000259" key="4">
    <source>
        <dbReference type="PROSITE" id="PS50043"/>
    </source>
</evidence>
<organism evidence="5 6">
    <name type="scientific">Ideonella margarita</name>
    <dbReference type="NCBI Taxonomy" id="2984191"/>
    <lineage>
        <taxon>Bacteria</taxon>
        <taxon>Pseudomonadati</taxon>
        <taxon>Pseudomonadota</taxon>
        <taxon>Betaproteobacteria</taxon>
        <taxon>Burkholderiales</taxon>
        <taxon>Sphaerotilaceae</taxon>
        <taxon>Ideonella</taxon>
    </lineage>
</organism>
<proteinExistence type="predicted"/>
<dbReference type="PANTHER" id="PTHR44688">
    <property type="entry name" value="DNA-BINDING TRANSCRIPTIONAL ACTIVATOR DEVR_DOSR"/>
    <property type="match status" value="1"/>
</dbReference>
<dbReference type="InterPro" id="IPR036388">
    <property type="entry name" value="WH-like_DNA-bd_sf"/>
</dbReference>
<dbReference type="PRINTS" id="PR00038">
    <property type="entry name" value="HTHLUXR"/>
</dbReference>
<keyword evidence="3" id="KW-0804">Transcription</keyword>
<dbReference type="InterPro" id="IPR016032">
    <property type="entry name" value="Sig_transdc_resp-reg_C-effctor"/>
</dbReference>
<evidence type="ECO:0000313" key="5">
    <source>
        <dbReference type="EMBL" id="MEK8045973.1"/>
    </source>
</evidence>
<dbReference type="PROSITE" id="PS50043">
    <property type="entry name" value="HTH_LUXR_2"/>
    <property type="match status" value="1"/>
</dbReference>
<evidence type="ECO:0000256" key="2">
    <source>
        <dbReference type="ARBA" id="ARBA00023125"/>
    </source>
</evidence>
<keyword evidence="2" id="KW-0238">DNA-binding</keyword>
<dbReference type="InterPro" id="IPR000792">
    <property type="entry name" value="Tscrpt_reg_LuxR_C"/>
</dbReference>
<evidence type="ECO:0000256" key="3">
    <source>
        <dbReference type="ARBA" id="ARBA00023163"/>
    </source>
</evidence>
<dbReference type="SUPFAM" id="SSF46894">
    <property type="entry name" value="C-terminal effector domain of the bipartite response regulators"/>
    <property type="match status" value="1"/>
</dbReference>
<gene>
    <name evidence="5" type="ORF">AACH00_06405</name>
</gene>
<dbReference type="PANTHER" id="PTHR44688:SF16">
    <property type="entry name" value="DNA-BINDING TRANSCRIPTIONAL ACTIVATOR DEVR_DOSR"/>
    <property type="match status" value="1"/>
</dbReference>
<keyword evidence="6" id="KW-1185">Reference proteome</keyword>
<protein>
    <submittedName>
        <fullName evidence="5">Helix-turn-helix transcriptional regulator</fullName>
    </submittedName>
</protein>